<sequence>MLPIKKRVMLRKQHNPFLDFLNTGNRFTQLLCSFATARNYRYLNLFSPFEFFMQT</sequence>
<dbReference type="EMBL" id="UOEP01000083">
    <property type="protein sequence ID" value="VAW18265.1"/>
    <property type="molecule type" value="Genomic_DNA"/>
</dbReference>
<organism evidence="1">
    <name type="scientific">hydrothermal vent metagenome</name>
    <dbReference type="NCBI Taxonomy" id="652676"/>
    <lineage>
        <taxon>unclassified sequences</taxon>
        <taxon>metagenomes</taxon>
        <taxon>ecological metagenomes</taxon>
    </lineage>
</organism>
<accession>A0A3B0THY5</accession>
<evidence type="ECO:0000313" key="1">
    <source>
        <dbReference type="EMBL" id="VAW18265.1"/>
    </source>
</evidence>
<dbReference type="AlphaFoldDB" id="A0A3B0THY5"/>
<protein>
    <submittedName>
        <fullName evidence="1">Uncharacterized protein</fullName>
    </submittedName>
</protein>
<name>A0A3B0THY5_9ZZZZ</name>
<reference evidence="1" key="1">
    <citation type="submission" date="2018-06" db="EMBL/GenBank/DDBJ databases">
        <authorList>
            <person name="Zhirakovskaya E."/>
        </authorList>
    </citation>
    <scope>NUCLEOTIDE SEQUENCE</scope>
</reference>
<gene>
    <name evidence="1" type="ORF">MNBD_BACTEROID01-2664</name>
</gene>
<proteinExistence type="predicted"/>